<reference evidence="2 3" key="1">
    <citation type="submission" date="2019-11" db="EMBL/GenBank/DDBJ databases">
        <authorList>
            <person name="Li X."/>
        </authorList>
    </citation>
    <scope>NUCLEOTIDE SEQUENCE [LARGE SCALE GENOMIC DNA]</scope>
    <source>
        <strain evidence="2 3">L9</strain>
    </source>
</reference>
<evidence type="ECO:0000256" key="1">
    <source>
        <dbReference type="SAM" id="Coils"/>
    </source>
</evidence>
<evidence type="ECO:0000313" key="3">
    <source>
        <dbReference type="Proteomes" id="UP000469125"/>
    </source>
</evidence>
<accession>A0A6N8FIU4</accession>
<organism evidence="2 3">
    <name type="scientific">Ornithinibacillus caprae</name>
    <dbReference type="NCBI Taxonomy" id="2678566"/>
    <lineage>
        <taxon>Bacteria</taxon>
        <taxon>Bacillati</taxon>
        <taxon>Bacillota</taxon>
        <taxon>Bacilli</taxon>
        <taxon>Bacillales</taxon>
        <taxon>Bacillaceae</taxon>
        <taxon>Ornithinibacillus</taxon>
    </lineage>
</organism>
<feature type="coiled-coil region" evidence="1">
    <location>
        <begin position="56"/>
        <end position="94"/>
    </location>
</feature>
<feature type="coiled-coil region" evidence="1">
    <location>
        <begin position="119"/>
        <end position="146"/>
    </location>
</feature>
<sequence>MQEKMRKIVVGTLFLIIVVGGSFTVVFADQDIGAMLTNWFDQKTDESIGEIEKVISQEQKKQTDRLKEELQLAIEAAEQDLNEFVQMEKNQRAEELKRYSDELIKEIDIDNDEIEQEILDEFDRILKHAKEEMEQILEEVEDNGGNSND</sequence>
<dbReference type="AlphaFoldDB" id="A0A6N8FIU4"/>
<evidence type="ECO:0000313" key="2">
    <source>
        <dbReference type="EMBL" id="MUK87689.1"/>
    </source>
</evidence>
<comment type="caution">
    <text evidence="2">The sequence shown here is derived from an EMBL/GenBank/DDBJ whole genome shotgun (WGS) entry which is preliminary data.</text>
</comment>
<dbReference type="EMBL" id="WOCA01000002">
    <property type="protein sequence ID" value="MUK87689.1"/>
    <property type="molecule type" value="Genomic_DNA"/>
</dbReference>
<keyword evidence="1" id="KW-0175">Coiled coil</keyword>
<proteinExistence type="predicted"/>
<gene>
    <name evidence="2" type="ORF">GMD78_04645</name>
</gene>
<dbReference type="RefSeq" id="WP_155667563.1">
    <property type="nucleotide sequence ID" value="NZ_WOCA01000002.1"/>
</dbReference>
<protein>
    <submittedName>
        <fullName evidence="2">Uncharacterized protein</fullName>
    </submittedName>
</protein>
<keyword evidence="3" id="KW-1185">Reference proteome</keyword>
<name>A0A6N8FIU4_9BACI</name>
<dbReference type="Proteomes" id="UP000469125">
    <property type="component" value="Unassembled WGS sequence"/>
</dbReference>